<protein>
    <submittedName>
        <fullName evidence="9">Multicomponent Na+:H+ antiporter subunit E</fullName>
    </submittedName>
</protein>
<keyword evidence="6 8" id="KW-1133">Transmembrane helix</keyword>
<keyword evidence="3" id="KW-0813">Transport</keyword>
<dbReference type="GO" id="GO:0008324">
    <property type="term" value="F:monoatomic cation transmembrane transporter activity"/>
    <property type="evidence" value="ECO:0007669"/>
    <property type="project" value="InterPro"/>
</dbReference>
<dbReference type="PANTHER" id="PTHR34584">
    <property type="entry name" value="NA(+)/H(+) ANTIPORTER SUBUNIT E1"/>
    <property type="match status" value="1"/>
</dbReference>
<comment type="subcellular location">
    <subcellularLocation>
        <location evidence="1">Cell membrane</location>
        <topology evidence="1">Multi-pass membrane protein</topology>
    </subcellularLocation>
</comment>
<evidence type="ECO:0000256" key="5">
    <source>
        <dbReference type="ARBA" id="ARBA00022692"/>
    </source>
</evidence>
<dbReference type="Pfam" id="PF01899">
    <property type="entry name" value="MNHE"/>
    <property type="match status" value="1"/>
</dbReference>
<dbReference type="GO" id="GO:0015297">
    <property type="term" value="F:antiporter activity"/>
    <property type="evidence" value="ECO:0007669"/>
    <property type="project" value="UniProtKB-KW"/>
</dbReference>
<sequence>MGKFDVIRDKSIVGAPVVHLTAMTAVLFGFWLLLSGTFQTKFLIYGILTAVISAWVTYPLLLLPSADETKKYFVFGFNPIKLLIYFFWLMWQLVLANVDVLKATVRPEIEINPRIVKFRYQTDNPMAKVILANSITLTPGTVTIDVTDDGVFYVHALTDGAADGLNGGMQKMVGWLLSEPYDFEMLGEEY</sequence>
<evidence type="ECO:0000313" key="10">
    <source>
        <dbReference type="Proteomes" id="UP000184404"/>
    </source>
</evidence>
<dbReference type="Proteomes" id="UP000184404">
    <property type="component" value="Unassembled WGS sequence"/>
</dbReference>
<keyword evidence="10" id="KW-1185">Reference proteome</keyword>
<comment type="similarity">
    <text evidence="2">Belongs to the CPA3 antiporters (TC 2.A.63) subunit E family.</text>
</comment>
<name>A0A1M4TPI0_9FIRM</name>
<evidence type="ECO:0000256" key="8">
    <source>
        <dbReference type="SAM" id="Phobius"/>
    </source>
</evidence>
<dbReference type="InterPro" id="IPR002758">
    <property type="entry name" value="Cation_antiport_E"/>
</dbReference>
<evidence type="ECO:0000256" key="3">
    <source>
        <dbReference type="ARBA" id="ARBA00022449"/>
    </source>
</evidence>
<evidence type="ECO:0000313" key="9">
    <source>
        <dbReference type="EMBL" id="SHE46304.1"/>
    </source>
</evidence>
<evidence type="ECO:0000256" key="7">
    <source>
        <dbReference type="ARBA" id="ARBA00023136"/>
    </source>
</evidence>
<dbReference type="AlphaFoldDB" id="A0A1M4TPI0"/>
<gene>
    <name evidence="9" type="ORF">SAMN02745190_00552</name>
</gene>
<feature type="transmembrane region" description="Helical" evidence="8">
    <location>
        <begin position="42"/>
        <end position="62"/>
    </location>
</feature>
<dbReference type="PANTHER" id="PTHR34584:SF1">
    <property type="entry name" value="NA(+)_H(+) ANTIPORTER SUBUNIT E1"/>
    <property type="match status" value="1"/>
</dbReference>
<evidence type="ECO:0000256" key="6">
    <source>
        <dbReference type="ARBA" id="ARBA00022989"/>
    </source>
</evidence>
<proteinExistence type="inferred from homology"/>
<feature type="transmembrane region" description="Helical" evidence="8">
    <location>
        <begin position="82"/>
        <end position="101"/>
    </location>
</feature>
<reference evidence="9 10" key="1">
    <citation type="submission" date="2016-11" db="EMBL/GenBank/DDBJ databases">
        <authorList>
            <person name="Jaros S."/>
            <person name="Januszkiewicz K."/>
            <person name="Wedrychowicz H."/>
        </authorList>
    </citation>
    <scope>NUCLEOTIDE SEQUENCE [LARGE SCALE GENOMIC DNA]</scope>
    <source>
        <strain evidence="9 10">DSM 10502</strain>
    </source>
</reference>
<evidence type="ECO:0000256" key="2">
    <source>
        <dbReference type="ARBA" id="ARBA00006228"/>
    </source>
</evidence>
<evidence type="ECO:0000256" key="4">
    <source>
        <dbReference type="ARBA" id="ARBA00022475"/>
    </source>
</evidence>
<keyword evidence="3" id="KW-0050">Antiport</keyword>
<organism evidence="9 10">
    <name type="scientific">Schwartzia succinivorans DSM 10502</name>
    <dbReference type="NCBI Taxonomy" id="1123243"/>
    <lineage>
        <taxon>Bacteria</taxon>
        <taxon>Bacillati</taxon>
        <taxon>Bacillota</taxon>
        <taxon>Negativicutes</taxon>
        <taxon>Selenomonadales</taxon>
        <taxon>Selenomonadaceae</taxon>
        <taxon>Schwartzia</taxon>
    </lineage>
</organism>
<keyword evidence="5 8" id="KW-0812">Transmembrane</keyword>
<feature type="transmembrane region" description="Helical" evidence="8">
    <location>
        <begin position="12"/>
        <end position="35"/>
    </location>
</feature>
<dbReference type="GO" id="GO:0005886">
    <property type="term" value="C:plasma membrane"/>
    <property type="evidence" value="ECO:0007669"/>
    <property type="project" value="UniProtKB-SubCell"/>
</dbReference>
<dbReference type="EMBL" id="FQUG01000002">
    <property type="protein sequence ID" value="SHE46304.1"/>
    <property type="molecule type" value="Genomic_DNA"/>
</dbReference>
<dbReference type="RefSeq" id="WP_072934633.1">
    <property type="nucleotide sequence ID" value="NZ_FQUG01000002.1"/>
</dbReference>
<keyword evidence="4" id="KW-1003">Cell membrane</keyword>
<dbReference type="OrthoDB" id="9800498at2"/>
<dbReference type="STRING" id="1123243.SAMN02745190_00552"/>
<keyword evidence="7 8" id="KW-0472">Membrane</keyword>
<evidence type="ECO:0000256" key="1">
    <source>
        <dbReference type="ARBA" id="ARBA00004651"/>
    </source>
</evidence>
<accession>A0A1M4TPI0</accession>